<accession>A0ABW3ZP01</accession>
<reference evidence="2" key="1">
    <citation type="journal article" date="2019" name="Int. J. Syst. Evol. Microbiol.">
        <title>The Global Catalogue of Microorganisms (GCM) 10K type strain sequencing project: providing services to taxonomists for standard genome sequencing and annotation.</title>
        <authorList>
            <consortium name="The Broad Institute Genomics Platform"/>
            <consortium name="The Broad Institute Genome Sequencing Center for Infectious Disease"/>
            <person name="Wu L."/>
            <person name="Ma J."/>
        </authorList>
    </citation>
    <scope>NUCLEOTIDE SEQUENCE [LARGE SCALE GENOMIC DNA]</scope>
    <source>
        <strain evidence="2">CCUG 62953</strain>
    </source>
</reference>
<gene>
    <name evidence="1" type="ORF">ACFQ4E_19880</name>
</gene>
<protein>
    <submittedName>
        <fullName evidence="1">Rcc01693 family protein</fullName>
    </submittedName>
</protein>
<dbReference type="Pfam" id="PF09550">
    <property type="entry name" value="Phage_TAC_6"/>
    <property type="match status" value="1"/>
</dbReference>
<dbReference type="NCBIfam" id="TIGR02216">
    <property type="entry name" value="phage_TIGR02216"/>
    <property type="match status" value="1"/>
</dbReference>
<keyword evidence="2" id="KW-1185">Reference proteome</keyword>
<dbReference type="RefSeq" id="WP_386806274.1">
    <property type="nucleotide sequence ID" value="NZ_JBHTMU010000064.1"/>
</dbReference>
<dbReference type="EMBL" id="JBHTMU010000064">
    <property type="protein sequence ID" value="MFD1344698.1"/>
    <property type="molecule type" value="Genomic_DNA"/>
</dbReference>
<organism evidence="1 2">
    <name type="scientific">Litorisediminicola beolgyonensis</name>
    <dbReference type="NCBI Taxonomy" id="1173614"/>
    <lineage>
        <taxon>Bacteria</taxon>
        <taxon>Pseudomonadati</taxon>
        <taxon>Pseudomonadota</taxon>
        <taxon>Alphaproteobacteria</taxon>
        <taxon>Rhodobacterales</taxon>
        <taxon>Paracoccaceae</taxon>
        <taxon>Litorisediminicola</taxon>
    </lineage>
</organism>
<sequence>MRLDWPGLMRAGLAGLRLPPEVFWQLTPAELQLMLGQGAGTKPMGRARLDELIAAFPDRTGDGNG</sequence>
<comment type="caution">
    <text evidence="1">The sequence shown here is derived from an EMBL/GenBank/DDBJ whole genome shotgun (WGS) entry which is preliminary data.</text>
</comment>
<dbReference type="InterPro" id="IPR011739">
    <property type="entry name" value="GTA_rcc01693"/>
</dbReference>
<dbReference type="Proteomes" id="UP001597135">
    <property type="component" value="Unassembled WGS sequence"/>
</dbReference>
<dbReference type="InterPro" id="IPR019056">
    <property type="entry name" value="Phage_TAC_6"/>
</dbReference>
<name>A0ABW3ZP01_9RHOB</name>
<proteinExistence type="predicted"/>
<evidence type="ECO:0000313" key="1">
    <source>
        <dbReference type="EMBL" id="MFD1344698.1"/>
    </source>
</evidence>
<evidence type="ECO:0000313" key="2">
    <source>
        <dbReference type="Proteomes" id="UP001597135"/>
    </source>
</evidence>